<dbReference type="AlphaFoldDB" id="A0A0Z8CI26"/>
<dbReference type="EMBL" id="FIIX01000045">
    <property type="protein sequence ID" value="CYW24169.1"/>
    <property type="molecule type" value="Genomic_DNA"/>
</dbReference>
<dbReference type="EMBL" id="FIFN01000019">
    <property type="protein sequence ID" value="CYU25733.1"/>
    <property type="molecule type" value="Genomic_DNA"/>
</dbReference>
<dbReference type="EMBL" id="FIGJ01000034">
    <property type="protein sequence ID" value="CYV05876.1"/>
    <property type="molecule type" value="Genomic_DNA"/>
</dbReference>
<name>A0A0Z8CI26_STRSU</name>
<evidence type="ECO:0000313" key="5">
    <source>
        <dbReference type="Proteomes" id="UP000072618"/>
    </source>
</evidence>
<dbReference type="Proteomes" id="UP000072003">
    <property type="component" value="Unassembled WGS sequence"/>
</dbReference>
<evidence type="ECO:0000313" key="1">
    <source>
        <dbReference type="EMBL" id="CYU25733.1"/>
    </source>
</evidence>
<dbReference type="Proteomes" id="UP000073388">
    <property type="component" value="Unassembled WGS sequence"/>
</dbReference>
<evidence type="ECO:0000313" key="4">
    <source>
        <dbReference type="Proteomes" id="UP000072003"/>
    </source>
</evidence>
<dbReference type="Proteomes" id="UP000072618">
    <property type="component" value="Unassembled WGS sequence"/>
</dbReference>
<evidence type="ECO:0000313" key="3">
    <source>
        <dbReference type="EMBL" id="CYW24169.1"/>
    </source>
</evidence>
<reference evidence="4 5" key="1">
    <citation type="submission" date="2016-02" db="EMBL/GenBank/DDBJ databases">
        <authorList>
            <consortium name="Pathogen Informatics"/>
        </authorList>
    </citation>
    <scope>NUCLEOTIDE SEQUENCE [LARGE SCALE GENOMIC DNA]</scope>
    <source>
        <strain evidence="1 4">LSS100</strain>
        <strain evidence="2 5">LSS32</strain>
        <strain evidence="3 6">LSS99</strain>
    </source>
</reference>
<evidence type="ECO:0000313" key="6">
    <source>
        <dbReference type="Proteomes" id="UP000073388"/>
    </source>
</evidence>
<protein>
    <recommendedName>
        <fullName evidence="7">Phage head-tail adapter protein</fullName>
    </recommendedName>
</protein>
<accession>A0A0Z8CI26</accession>
<evidence type="ECO:0000313" key="2">
    <source>
        <dbReference type="EMBL" id="CYV05876.1"/>
    </source>
</evidence>
<evidence type="ECO:0008006" key="7">
    <source>
        <dbReference type="Google" id="ProtNLM"/>
    </source>
</evidence>
<dbReference type="RefSeq" id="WP_029172501.1">
    <property type="nucleotide sequence ID" value="NZ_CEDC01000003.1"/>
</dbReference>
<sequence length="136" mass="15783">MLRNRKFKRETTHNGTLRTLVTFKRMKVSDDFYESNAETGESFSAWGEVHDVTFQDLESLKGRFSKNALALESIKSKAIKAYATVKIRDPLEDFQPKNSDKVVIHDERFSGKEWDVIDVQPDLYNRMYLVIFLVGS</sequence>
<gene>
    <name evidence="2" type="ORF">ERS132394_02157</name>
    <name evidence="3" type="ORF">ERS132461_01725</name>
    <name evidence="1" type="ORF">ERS132462_01661</name>
</gene>
<organism evidence="1 4">
    <name type="scientific">Streptococcus suis</name>
    <dbReference type="NCBI Taxonomy" id="1307"/>
    <lineage>
        <taxon>Bacteria</taxon>
        <taxon>Bacillati</taxon>
        <taxon>Bacillota</taxon>
        <taxon>Bacilli</taxon>
        <taxon>Lactobacillales</taxon>
        <taxon>Streptococcaceae</taxon>
        <taxon>Streptococcus</taxon>
    </lineage>
</organism>
<proteinExistence type="predicted"/>